<evidence type="ECO:0000313" key="2">
    <source>
        <dbReference type="Proteomes" id="UP001203607"/>
    </source>
</evidence>
<proteinExistence type="predicted"/>
<dbReference type="EMBL" id="JAMFMA010000002">
    <property type="protein sequence ID" value="MCL6274074.1"/>
    <property type="molecule type" value="Genomic_DNA"/>
</dbReference>
<accession>A0ABT0PRU6</accession>
<dbReference type="RefSeq" id="WP_249657263.1">
    <property type="nucleotide sequence ID" value="NZ_JAMFMA010000002.1"/>
</dbReference>
<evidence type="ECO:0000313" key="1">
    <source>
        <dbReference type="EMBL" id="MCL6274074.1"/>
    </source>
</evidence>
<sequence length="59" mass="6624">MKSAKKSVPNKTPDKKRIMVYSNLDTGKLAAFLLIREVQLTDAMYELIDVAKLKATVKV</sequence>
<dbReference type="Proteomes" id="UP001203607">
    <property type="component" value="Unassembled WGS sequence"/>
</dbReference>
<name>A0ABT0PRU6_9FLAO</name>
<keyword evidence="2" id="KW-1185">Reference proteome</keyword>
<organism evidence="1 2">
    <name type="scientific">Flagellimonas spongiicola</name>
    <dbReference type="NCBI Taxonomy" id="2942208"/>
    <lineage>
        <taxon>Bacteria</taxon>
        <taxon>Pseudomonadati</taxon>
        <taxon>Bacteroidota</taxon>
        <taxon>Flavobacteriia</taxon>
        <taxon>Flavobacteriales</taxon>
        <taxon>Flavobacteriaceae</taxon>
        <taxon>Flagellimonas</taxon>
    </lineage>
</organism>
<comment type="caution">
    <text evidence="1">The sequence shown here is derived from an EMBL/GenBank/DDBJ whole genome shotgun (WGS) entry which is preliminary data.</text>
</comment>
<reference evidence="1 2" key="1">
    <citation type="submission" date="2022-05" db="EMBL/GenBank/DDBJ databases">
        <authorList>
            <person name="Park J.-S."/>
        </authorList>
    </citation>
    <scope>NUCLEOTIDE SEQUENCE [LARGE SCALE GENOMIC DNA]</scope>
    <source>
        <strain evidence="1 2">2012CJ35-5</strain>
    </source>
</reference>
<gene>
    <name evidence="1" type="ORF">M3P19_08635</name>
</gene>
<protein>
    <submittedName>
        <fullName evidence="1">Uncharacterized protein</fullName>
    </submittedName>
</protein>